<evidence type="ECO:0000256" key="2">
    <source>
        <dbReference type="SAM" id="MobiDB-lite"/>
    </source>
</evidence>
<dbReference type="Gramene" id="mRNA:HanXRQr2_Chr04g0143461">
    <property type="protein sequence ID" value="mRNA:HanXRQr2_Chr04g0143461"/>
    <property type="gene ID" value="HanXRQr2_Chr04g0143461"/>
</dbReference>
<gene>
    <name evidence="4" type="ORF">HannXRQ_Chr04g0098231</name>
    <name evidence="3" type="ORF">HanXRQr2_Chr04g0143461</name>
</gene>
<organism evidence="4 5">
    <name type="scientific">Helianthus annuus</name>
    <name type="common">Common sunflower</name>
    <dbReference type="NCBI Taxonomy" id="4232"/>
    <lineage>
        <taxon>Eukaryota</taxon>
        <taxon>Viridiplantae</taxon>
        <taxon>Streptophyta</taxon>
        <taxon>Embryophyta</taxon>
        <taxon>Tracheophyta</taxon>
        <taxon>Spermatophyta</taxon>
        <taxon>Magnoliopsida</taxon>
        <taxon>eudicotyledons</taxon>
        <taxon>Gunneridae</taxon>
        <taxon>Pentapetalae</taxon>
        <taxon>asterids</taxon>
        <taxon>campanulids</taxon>
        <taxon>Asterales</taxon>
        <taxon>Asteraceae</taxon>
        <taxon>Asteroideae</taxon>
        <taxon>Heliantheae alliance</taxon>
        <taxon>Heliantheae</taxon>
        <taxon>Helianthus</taxon>
    </lineage>
</organism>
<keyword evidence="1" id="KW-0175">Coiled coil</keyword>
<dbReference type="PANTHER" id="PTHR35099:SF10">
    <property type="entry name" value="BZIP DOMAIN-CONTAINING PROTEIN"/>
    <property type="match status" value="1"/>
</dbReference>
<feature type="compositionally biased region" description="Basic and acidic residues" evidence="2">
    <location>
        <begin position="89"/>
        <end position="102"/>
    </location>
</feature>
<accession>A0A251UW44</accession>
<keyword evidence="5" id="KW-1185">Reference proteome</keyword>
<dbReference type="AlphaFoldDB" id="A0A251UW44"/>
<reference evidence="3" key="3">
    <citation type="submission" date="2020-06" db="EMBL/GenBank/DDBJ databases">
        <title>Helianthus annuus Genome sequencing and assembly Release 2.</title>
        <authorList>
            <person name="Gouzy J."/>
            <person name="Langlade N."/>
            <person name="Munos S."/>
        </authorList>
    </citation>
    <scope>NUCLEOTIDE SEQUENCE</scope>
    <source>
        <tissue evidence="3">Leaves</tissue>
    </source>
</reference>
<dbReference type="Proteomes" id="UP000215914">
    <property type="component" value="Chromosome 4"/>
</dbReference>
<dbReference type="InParanoid" id="A0A251UW44"/>
<feature type="region of interest" description="Disordered" evidence="2">
    <location>
        <begin position="31"/>
        <end position="118"/>
    </location>
</feature>
<dbReference type="PANTHER" id="PTHR35099">
    <property type="entry name" value="OS02G0182700 PROTEIN"/>
    <property type="match status" value="1"/>
</dbReference>
<evidence type="ECO:0000313" key="5">
    <source>
        <dbReference type="Proteomes" id="UP000215914"/>
    </source>
</evidence>
<dbReference type="FunCoup" id="A0A251UW44">
    <property type="interactions" value="481"/>
</dbReference>
<dbReference type="OrthoDB" id="1724644at2759"/>
<dbReference type="EMBL" id="CM007893">
    <property type="protein sequence ID" value="OTG27269.1"/>
    <property type="molecule type" value="Genomic_DNA"/>
</dbReference>
<proteinExistence type="predicted"/>
<evidence type="ECO:0000313" key="3">
    <source>
        <dbReference type="EMBL" id="KAF5808267.1"/>
    </source>
</evidence>
<feature type="coiled-coil region" evidence="1">
    <location>
        <begin position="122"/>
        <end position="170"/>
    </location>
</feature>
<dbReference type="OMA" id="VSANACH"/>
<feature type="compositionally biased region" description="Polar residues" evidence="2">
    <location>
        <begin position="61"/>
        <end position="74"/>
    </location>
</feature>
<reference evidence="3 5" key="1">
    <citation type="journal article" date="2017" name="Nature">
        <title>The sunflower genome provides insights into oil metabolism, flowering and Asterid evolution.</title>
        <authorList>
            <person name="Badouin H."/>
            <person name="Gouzy J."/>
            <person name="Grassa C.J."/>
            <person name="Murat F."/>
            <person name="Staton S.E."/>
            <person name="Cottret L."/>
            <person name="Lelandais-Briere C."/>
            <person name="Owens G.L."/>
            <person name="Carrere S."/>
            <person name="Mayjonade B."/>
            <person name="Legrand L."/>
            <person name="Gill N."/>
            <person name="Kane N.C."/>
            <person name="Bowers J.E."/>
            <person name="Hubner S."/>
            <person name="Bellec A."/>
            <person name="Berard A."/>
            <person name="Berges H."/>
            <person name="Blanchet N."/>
            <person name="Boniface M.C."/>
            <person name="Brunel D."/>
            <person name="Catrice O."/>
            <person name="Chaidir N."/>
            <person name="Claudel C."/>
            <person name="Donnadieu C."/>
            <person name="Faraut T."/>
            <person name="Fievet G."/>
            <person name="Helmstetter N."/>
            <person name="King M."/>
            <person name="Knapp S.J."/>
            <person name="Lai Z."/>
            <person name="Le Paslier M.C."/>
            <person name="Lippi Y."/>
            <person name="Lorenzon L."/>
            <person name="Mandel J.R."/>
            <person name="Marage G."/>
            <person name="Marchand G."/>
            <person name="Marquand E."/>
            <person name="Bret-Mestries E."/>
            <person name="Morien E."/>
            <person name="Nambeesan S."/>
            <person name="Nguyen T."/>
            <person name="Pegot-Espagnet P."/>
            <person name="Pouilly N."/>
            <person name="Raftis F."/>
            <person name="Sallet E."/>
            <person name="Schiex T."/>
            <person name="Thomas J."/>
            <person name="Vandecasteele C."/>
            <person name="Vares D."/>
            <person name="Vear F."/>
            <person name="Vautrin S."/>
            <person name="Crespi M."/>
            <person name="Mangin B."/>
            <person name="Burke J.M."/>
            <person name="Salse J."/>
            <person name="Munos S."/>
            <person name="Vincourt P."/>
            <person name="Rieseberg L.H."/>
            <person name="Langlade N.B."/>
        </authorList>
    </citation>
    <scope>NUCLEOTIDE SEQUENCE [LARGE SCALE GENOMIC DNA]</scope>
    <source>
        <strain evidence="5">cv. SF193</strain>
        <tissue evidence="3">Leaves</tissue>
    </source>
</reference>
<dbReference type="EMBL" id="MNCJ02000319">
    <property type="protein sequence ID" value="KAF5808267.1"/>
    <property type="molecule type" value="Genomic_DNA"/>
</dbReference>
<name>A0A251UW44_HELAN</name>
<sequence>MNNNNNNNDDDNWVKSAIDDVNLVVHLLLKLRHPSPPPPKTWTIRQRRSRPPPPPTTTTTNKPSATRASPTTPLSWSGATSVSGGGVEESSRLIHDGSETRSKVIRANETTPTKRPRKKKTLVELKEDEMTLLKERKQLKRQLATLQATFQKHREENESLKKMKNDLKSQQVLAVSDCVEEEKNDSFVLPDLNIPAAGEECC</sequence>
<evidence type="ECO:0000313" key="4">
    <source>
        <dbReference type="EMBL" id="OTG27269.1"/>
    </source>
</evidence>
<evidence type="ECO:0000256" key="1">
    <source>
        <dbReference type="SAM" id="Coils"/>
    </source>
</evidence>
<reference evidence="4" key="2">
    <citation type="submission" date="2017-02" db="EMBL/GenBank/DDBJ databases">
        <title>Sunflower complete genome.</title>
        <authorList>
            <person name="Langlade N."/>
            <person name="Munos S."/>
        </authorList>
    </citation>
    <scope>NUCLEOTIDE SEQUENCE [LARGE SCALE GENOMIC DNA]</scope>
    <source>
        <tissue evidence="4">Leaves</tissue>
    </source>
</reference>
<protein>
    <submittedName>
        <fullName evidence="3">Transcription factor bZIP family</fullName>
    </submittedName>
</protein>